<sequence>MARASSFFGIFFCFTTKPDSSHDHERGDAAQEKRIDVAPAAAAPPTLLPLLAVVSSTDNFRAAVEKVATDVAQNTAVSHGDHLLTPDGKFGARGRRTSMATAAPLDPLLCFAPASQSLQGILIISGTIQYNKEKCAVLCSHSRRVYDAITNTWNPDKEARYGAHVTYLTELFDDIHTSMSGWATLDFEKSAFSQSRIARDIEDQLRGLDKSLTVFNIFSQVKMRSWCEAFEAARIKDAAKLVVAKPPVPRITVEEPPVGSREIAIAEPETAPPPSDSESDGASSGDSIAIDSFPTTPAVAQSPRFSIPDSPKVEEALYEDEVEAVEEEESQIMESVTIEEEEPQMAEEPVAVEEEKPQVEEPVVVEEPQVEEPVVVEESNQGEEVEEGEEEEELVTEETVSIDEEELRADETMTAVEEDPLVEETPAADEETIQDEEPTLVESEDNFEEVILETIHESEAESAPQPIFTDPVETAPAPLTRTSSRRRSKVESPTEETGRQPLTVHRMLNINLSETTVIDEVQCQKAGEEPVAQLGAYELWKGSWVGDQNVALKVLSTPREDETNKHVERCDRQIKIWSTLSSQYILPLYGVCGDDEPFPYLISPWCKNGSARDYLKDKPVGVRMNVCLEVAYGLRYLHTLSPPVVLGSLKGSNVLISDEGAALLADFSVSNWFRSEYTDNDIPRTMFRWMAPEVPGAAFTKESDIWAWAMTTLELISGEDPFHMCVGPHSIGRKLSKGQPHYASLGFDANLWKLLESCWQSEPEKRPTIDRVVETMMTIRDAHV</sequence>
<evidence type="ECO:0000256" key="2">
    <source>
        <dbReference type="ARBA" id="ARBA00022741"/>
    </source>
</evidence>
<feature type="compositionally biased region" description="Acidic residues" evidence="5">
    <location>
        <begin position="416"/>
        <end position="442"/>
    </location>
</feature>
<keyword evidence="1" id="KW-0808">Transferase</keyword>
<feature type="compositionally biased region" description="Basic and acidic residues" evidence="5">
    <location>
        <begin position="489"/>
        <end position="498"/>
    </location>
</feature>
<dbReference type="STRING" id="930990.A0A067M0B9"/>
<evidence type="ECO:0000256" key="1">
    <source>
        <dbReference type="ARBA" id="ARBA00022679"/>
    </source>
</evidence>
<dbReference type="GO" id="GO:0005524">
    <property type="term" value="F:ATP binding"/>
    <property type="evidence" value="ECO:0007669"/>
    <property type="project" value="UniProtKB-KW"/>
</dbReference>
<evidence type="ECO:0000256" key="4">
    <source>
        <dbReference type="ARBA" id="ARBA00022840"/>
    </source>
</evidence>
<dbReference type="InterPro" id="IPR000719">
    <property type="entry name" value="Prot_kinase_dom"/>
</dbReference>
<evidence type="ECO:0000256" key="3">
    <source>
        <dbReference type="ARBA" id="ARBA00022777"/>
    </source>
</evidence>
<evidence type="ECO:0000259" key="6">
    <source>
        <dbReference type="PROSITE" id="PS50011"/>
    </source>
</evidence>
<keyword evidence="3" id="KW-0418">Kinase</keyword>
<feature type="region of interest" description="Disordered" evidence="5">
    <location>
        <begin position="336"/>
        <end position="442"/>
    </location>
</feature>
<dbReference type="CDD" id="cd21037">
    <property type="entry name" value="MLKL_NTD"/>
    <property type="match status" value="1"/>
</dbReference>
<dbReference type="SUPFAM" id="SSF56112">
    <property type="entry name" value="Protein kinase-like (PK-like)"/>
    <property type="match status" value="1"/>
</dbReference>
<dbReference type="InterPro" id="IPR011009">
    <property type="entry name" value="Kinase-like_dom_sf"/>
</dbReference>
<dbReference type="AlphaFoldDB" id="A0A067M0B9"/>
<feature type="region of interest" description="Disordered" evidence="5">
    <location>
        <begin position="266"/>
        <end position="311"/>
    </location>
</feature>
<dbReference type="PANTHER" id="PTHR44329">
    <property type="entry name" value="SERINE/THREONINE-PROTEIN KINASE TNNI3K-RELATED"/>
    <property type="match status" value="1"/>
</dbReference>
<evidence type="ECO:0000256" key="5">
    <source>
        <dbReference type="SAM" id="MobiDB-lite"/>
    </source>
</evidence>
<dbReference type="Pfam" id="PF07714">
    <property type="entry name" value="PK_Tyr_Ser-Thr"/>
    <property type="match status" value="1"/>
</dbReference>
<organism evidence="7 8">
    <name type="scientific">Botryobasidium botryosum (strain FD-172 SS1)</name>
    <dbReference type="NCBI Taxonomy" id="930990"/>
    <lineage>
        <taxon>Eukaryota</taxon>
        <taxon>Fungi</taxon>
        <taxon>Dikarya</taxon>
        <taxon>Basidiomycota</taxon>
        <taxon>Agaricomycotina</taxon>
        <taxon>Agaricomycetes</taxon>
        <taxon>Cantharellales</taxon>
        <taxon>Botryobasidiaceae</taxon>
        <taxon>Botryobasidium</taxon>
    </lineage>
</organism>
<dbReference type="HOGENOM" id="CLU_357511_0_0_1"/>
<feature type="region of interest" description="Disordered" evidence="5">
    <location>
        <begin position="457"/>
        <end position="499"/>
    </location>
</feature>
<dbReference type="InterPro" id="IPR059179">
    <property type="entry name" value="MLKL-like_MCAfunc"/>
</dbReference>
<keyword evidence="4" id="KW-0067">ATP-binding</keyword>
<dbReference type="InterPro" id="IPR051681">
    <property type="entry name" value="Ser/Thr_Kinases-Pseudokinases"/>
</dbReference>
<keyword evidence="2" id="KW-0547">Nucleotide-binding</keyword>
<dbReference type="GO" id="GO:0004674">
    <property type="term" value="F:protein serine/threonine kinase activity"/>
    <property type="evidence" value="ECO:0007669"/>
    <property type="project" value="TreeGrafter"/>
</dbReference>
<feature type="compositionally biased region" description="Low complexity" evidence="5">
    <location>
        <begin position="280"/>
        <end position="292"/>
    </location>
</feature>
<name>A0A067M0B9_BOTB1</name>
<gene>
    <name evidence="7" type="ORF">BOTBODRAFT_37267</name>
</gene>
<dbReference type="EMBL" id="KL198081">
    <property type="protein sequence ID" value="KDQ09183.1"/>
    <property type="molecule type" value="Genomic_DNA"/>
</dbReference>
<dbReference type="OrthoDB" id="3239650at2759"/>
<proteinExistence type="predicted"/>
<dbReference type="PROSITE" id="PS50011">
    <property type="entry name" value="PROTEIN_KINASE_DOM"/>
    <property type="match status" value="1"/>
</dbReference>
<dbReference type="Proteomes" id="UP000027195">
    <property type="component" value="Unassembled WGS sequence"/>
</dbReference>
<feature type="compositionally biased region" description="Acidic residues" evidence="5">
    <location>
        <begin position="380"/>
        <end position="408"/>
    </location>
</feature>
<reference evidence="8" key="1">
    <citation type="journal article" date="2014" name="Proc. Natl. Acad. Sci. U.S.A.">
        <title>Extensive sampling of basidiomycete genomes demonstrates inadequacy of the white-rot/brown-rot paradigm for wood decay fungi.</title>
        <authorList>
            <person name="Riley R."/>
            <person name="Salamov A.A."/>
            <person name="Brown D.W."/>
            <person name="Nagy L.G."/>
            <person name="Floudas D."/>
            <person name="Held B.W."/>
            <person name="Levasseur A."/>
            <person name="Lombard V."/>
            <person name="Morin E."/>
            <person name="Otillar R."/>
            <person name="Lindquist E.A."/>
            <person name="Sun H."/>
            <person name="LaButti K.M."/>
            <person name="Schmutz J."/>
            <person name="Jabbour D."/>
            <person name="Luo H."/>
            <person name="Baker S.E."/>
            <person name="Pisabarro A.G."/>
            <person name="Walton J.D."/>
            <person name="Blanchette R.A."/>
            <person name="Henrissat B."/>
            <person name="Martin F."/>
            <person name="Cullen D."/>
            <person name="Hibbett D.S."/>
            <person name="Grigoriev I.V."/>
        </authorList>
    </citation>
    <scope>NUCLEOTIDE SEQUENCE [LARGE SCALE GENOMIC DNA]</scope>
    <source>
        <strain evidence="8">FD-172 SS1</strain>
    </source>
</reference>
<evidence type="ECO:0000313" key="7">
    <source>
        <dbReference type="EMBL" id="KDQ09183.1"/>
    </source>
</evidence>
<dbReference type="InterPro" id="IPR001245">
    <property type="entry name" value="Ser-Thr/Tyr_kinase_cat_dom"/>
</dbReference>
<dbReference type="PANTHER" id="PTHR44329:SF288">
    <property type="entry name" value="MITOGEN-ACTIVATED PROTEIN KINASE KINASE KINASE 20"/>
    <property type="match status" value="1"/>
</dbReference>
<feature type="domain" description="Protein kinase" evidence="6">
    <location>
        <begin position="518"/>
        <end position="784"/>
    </location>
</feature>
<dbReference type="InParanoid" id="A0A067M0B9"/>
<dbReference type="Gene3D" id="1.10.510.10">
    <property type="entry name" value="Transferase(Phosphotransferase) domain 1"/>
    <property type="match status" value="1"/>
</dbReference>
<accession>A0A067M0B9</accession>
<protein>
    <recommendedName>
        <fullName evidence="6">Protein kinase domain-containing protein</fullName>
    </recommendedName>
</protein>
<evidence type="ECO:0000313" key="8">
    <source>
        <dbReference type="Proteomes" id="UP000027195"/>
    </source>
</evidence>
<feature type="compositionally biased region" description="Low complexity" evidence="5">
    <location>
        <begin position="360"/>
        <end position="379"/>
    </location>
</feature>
<keyword evidence="8" id="KW-1185">Reference proteome</keyword>
<feature type="compositionally biased region" description="Acidic residues" evidence="5">
    <location>
        <begin position="336"/>
        <end position="345"/>
    </location>
</feature>